<keyword evidence="9" id="KW-0812">Transmembrane</keyword>
<keyword evidence="4" id="KW-0808">Transferase</keyword>
<keyword evidence="9" id="KW-1133">Transmembrane helix</keyword>
<keyword evidence="12" id="KW-1185">Reference proteome</keyword>
<feature type="transmembrane region" description="Helical" evidence="9">
    <location>
        <begin position="139"/>
        <end position="159"/>
    </location>
</feature>
<protein>
    <recommendedName>
        <fullName evidence="2">histidine kinase</fullName>
        <ecNumber evidence="2">2.7.13.3</ecNumber>
    </recommendedName>
</protein>
<comment type="caution">
    <text evidence="11">The sequence shown here is derived from an EMBL/GenBank/DDBJ whole genome shotgun (WGS) entry which is preliminary data.</text>
</comment>
<reference evidence="11 12" key="1">
    <citation type="submission" date="2020-08" db="EMBL/GenBank/DDBJ databases">
        <title>Sequencing the genomes of 1000 actinobacteria strains.</title>
        <authorList>
            <person name="Klenk H.-P."/>
        </authorList>
    </citation>
    <scope>NUCLEOTIDE SEQUENCE [LARGE SCALE GENOMIC DNA]</scope>
    <source>
        <strain evidence="11 12">DSM 44230</strain>
    </source>
</reference>
<keyword evidence="6 11" id="KW-0418">Kinase</keyword>
<dbReference type="RefSeq" id="WP_185001844.1">
    <property type="nucleotide sequence ID" value="NZ_BAAAUI010000021.1"/>
</dbReference>
<dbReference type="InterPro" id="IPR036890">
    <property type="entry name" value="HATPase_C_sf"/>
</dbReference>
<gene>
    <name evidence="11" type="ORF">HNR67_002072</name>
</gene>
<dbReference type="EMBL" id="JACHMH010000001">
    <property type="protein sequence ID" value="MBB4675954.1"/>
    <property type="molecule type" value="Genomic_DNA"/>
</dbReference>
<sequence length="417" mass="44346">MRKHLQAGWRVLVTARDAECGPPVAGLPGPLWVRHAITTVLFLYLTAANILTWGHLFGTLVAVVFVLAHLLPWALSTRSPLTAWRLAMGVLVTLTVVSPLLDFPRILMGLPNLERPWSMGALALIPAIYQAAARAPRQYRLPIGVITVGLTMLASMIPLGGRVDSFFPPLFALAAVLAGVSRSQLRDTESELAWVRQDMADEQAKTAVLQERTRIARELHDIIAHHLSMIAVRTDSAPYRLSISDDRVREELAQLGVAARQALAETRGLLGVLRAEDAGPELAPQPTLGELPGLVAAANESGPAVTLTVEGEPRPVPAAVGLAVYRVTQEALSNARRHSPGAAVQVWLRHLPDGLHLVVDNDPGADPPGEAGPGNGITGMRERIGIVGGSFQAGPRPDGGYTVRASIPLAGNTEGAA</sequence>
<dbReference type="GO" id="GO:0016020">
    <property type="term" value="C:membrane"/>
    <property type="evidence" value="ECO:0007669"/>
    <property type="project" value="InterPro"/>
</dbReference>
<keyword evidence="3" id="KW-0597">Phosphoprotein</keyword>
<evidence type="ECO:0000313" key="11">
    <source>
        <dbReference type="EMBL" id="MBB4675954.1"/>
    </source>
</evidence>
<dbReference type="PANTHER" id="PTHR24421:SF10">
    <property type="entry name" value="NITRATE_NITRITE SENSOR PROTEIN NARQ"/>
    <property type="match status" value="1"/>
</dbReference>
<dbReference type="PANTHER" id="PTHR24421">
    <property type="entry name" value="NITRATE/NITRITE SENSOR PROTEIN NARX-RELATED"/>
    <property type="match status" value="1"/>
</dbReference>
<dbReference type="CDD" id="cd16917">
    <property type="entry name" value="HATPase_UhpB-NarQ-NarX-like"/>
    <property type="match status" value="1"/>
</dbReference>
<evidence type="ECO:0000256" key="7">
    <source>
        <dbReference type="ARBA" id="ARBA00022840"/>
    </source>
</evidence>
<keyword evidence="9" id="KW-0472">Membrane</keyword>
<dbReference type="EC" id="2.7.13.3" evidence="2"/>
<evidence type="ECO:0000256" key="4">
    <source>
        <dbReference type="ARBA" id="ARBA00022679"/>
    </source>
</evidence>
<accession>A0A7W7FUM8</accession>
<dbReference type="GO" id="GO:0000155">
    <property type="term" value="F:phosphorelay sensor kinase activity"/>
    <property type="evidence" value="ECO:0007669"/>
    <property type="project" value="InterPro"/>
</dbReference>
<evidence type="ECO:0000256" key="1">
    <source>
        <dbReference type="ARBA" id="ARBA00000085"/>
    </source>
</evidence>
<evidence type="ECO:0000256" key="6">
    <source>
        <dbReference type="ARBA" id="ARBA00022777"/>
    </source>
</evidence>
<dbReference type="InterPro" id="IPR011712">
    <property type="entry name" value="Sig_transdc_His_kin_sub3_dim/P"/>
</dbReference>
<feature type="transmembrane region" description="Helical" evidence="9">
    <location>
        <begin position="50"/>
        <end position="71"/>
    </location>
</feature>
<dbReference type="Gene3D" id="3.30.565.10">
    <property type="entry name" value="Histidine kinase-like ATPase, C-terminal domain"/>
    <property type="match status" value="1"/>
</dbReference>
<dbReference type="SUPFAM" id="SSF55874">
    <property type="entry name" value="ATPase domain of HSP90 chaperone/DNA topoisomerase II/histidine kinase"/>
    <property type="match status" value="1"/>
</dbReference>
<dbReference type="Gene3D" id="1.20.5.1930">
    <property type="match status" value="1"/>
</dbReference>
<evidence type="ECO:0000259" key="10">
    <source>
        <dbReference type="Pfam" id="PF07730"/>
    </source>
</evidence>
<evidence type="ECO:0000256" key="3">
    <source>
        <dbReference type="ARBA" id="ARBA00022553"/>
    </source>
</evidence>
<proteinExistence type="predicted"/>
<evidence type="ECO:0000256" key="8">
    <source>
        <dbReference type="ARBA" id="ARBA00023012"/>
    </source>
</evidence>
<feature type="domain" description="Signal transduction histidine kinase subgroup 3 dimerisation and phosphoacceptor" evidence="10">
    <location>
        <begin position="211"/>
        <end position="276"/>
    </location>
</feature>
<organism evidence="11 12">
    <name type="scientific">Crossiella cryophila</name>
    <dbReference type="NCBI Taxonomy" id="43355"/>
    <lineage>
        <taxon>Bacteria</taxon>
        <taxon>Bacillati</taxon>
        <taxon>Actinomycetota</taxon>
        <taxon>Actinomycetes</taxon>
        <taxon>Pseudonocardiales</taxon>
        <taxon>Pseudonocardiaceae</taxon>
        <taxon>Crossiella</taxon>
    </lineage>
</organism>
<evidence type="ECO:0000256" key="9">
    <source>
        <dbReference type="SAM" id="Phobius"/>
    </source>
</evidence>
<keyword evidence="7" id="KW-0067">ATP-binding</keyword>
<dbReference type="AlphaFoldDB" id="A0A7W7FUM8"/>
<evidence type="ECO:0000256" key="5">
    <source>
        <dbReference type="ARBA" id="ARBA00022741"/>
    </source>
</evidence>
<name>A0A7W7FUM8_9PSEU</name>
<dbReference type="Proteomes" id="UP000533598">
    <property type="component" value="Unassembled WGS sequence"/>
</dbReference>
<keyword evidence="5" id="KW-0547">Nucleotide-binding</keyword>
<comment type="catalytic activity">
    <reaction evidence="1">
        <text>ATP + protein L-histidine = ADP + protein N-phospho-L-histidine.</text>
        <dbReference type="EC" id="2.7.13.3"/>
    </reaction>
</comment>
<dbReference type="GO" id="GO:0046983">
    <property type="term" value="F:protein dimerization activity"/>
    <property type="evidence" value="ECO:0007669"/>
    <property type="project" value="InterPro"/>
</dbReference>
<keyword evidence="8" id="KW-0902">Two-component regulatory system</keyword>
<evidence type="ECO:0000313" key="12">
    <source>
        <dbReference type="Proteomes" id="UP000533598"/>
    </source>
</evidence>
<dbReference type="InterPro" id="IPR050482">
    <property type="entry name" value="Sensor_HK_TwoCompSys"/>
</dbReference>
<evidence type="ECO:0000256" key="2">
    <source>
        <dbReference type="ARBA" id="ARBA00012438"/>
    </source>
</evidence>
<feature type="transmembrane region" description="Helical" evidence="9">
    <location>
        <begin position="83"/>
        <end position="101"/>
    </location>
</feature>
<dbReference type="Pfam" id="PF07730">
    <property type="entry name" value="HisKA_3"/>
    <property type="match status" value="1"/>
</dbReference>
<dbReference type="GO" id="GO:0005524">
    <property type="term" value="F:ATP binding"/>
    <property type="evidence" value="ECO:0007669"/>
    <property type="project" value="UniProtKB-KW"/>
</dbReference>